<keyword evidence="3" id="KW-1185">Reference proteome</keyword>
<reference evidence="2" key="1">
    <citation type="submission" date="2021-06" db="EMBL/GenBank/DDBJ databases">
        <authorList>
            <person name="Kallberg Y."/>
            <person name="Tangrot J."/>
            <person name="Rosling A."/>
        </authorList>
    </citation>
    <scope>NUCLEOTIDE SEQUENCE</scope>
    <source>
        <strain evidence="2">UK204</strain>
    </source>
</reference>
<accession>A0A9N9I8M7</accession>
<proteinExistence type="predicted"/>
<keyword evidence="1" id="KW-0472">Membrane</keyword>
<feature type="transmembrane region" description="Helical" evidence="1">
    <location>
        <begin position="17"/>
        <end position="39"/>
    </location>
</feature>
<feature type="non-terminal residue" evidence="2">
    <location>
        <position position="88"/>
    </location>
</feature>
<sequence length="88" mass="10161">YTILTDLTKSLTLSTSIPWTCGVIWELVIEQVLALIIIVDQYTNFLKKTNDCMHEIYYSDLPARDPSINLEVYTIDADSNDIIKEIYE</sequence>
<organism evidence="2 3">
    <name type="scientific">Funneliformis caledonium</name>
    <dbReference type="NCBI Taxonomy" id="1117310"/>
    <lineage>
        <taxon>Eukaryota</taxon>
        <taxon>Fungi</taxon>
        <taxon>Fungi incertae sedis</taxon>
        <taxon>Mucoromycota</taxon>
        <taxon>Glomeromycotina</taxon>
        <taxon>Glomeromycetes</taxon>
        <taxon>Glomerales</taxon>
        <taxon>Glomeraceae</taxon>
        <taxon>Funneliformis</taxon>
    </lineage>
</organism>
<name>A0A9N9I8M7_9GLOM</name>
<feature type="non-terminal residue" evidence="2">
    <location>
        <position position="1"/>
    </location>
</feature>
<gene>
    <name evidence="2" type="ORF">FCALED_LOCUS14697</name>
</gene>
<protein>
    <submittedName>
        <fullName evidence="2">3929_t:CDS:1</fullName>
    </submittedName>
</protein>
<keyword evidence="1" id="KW-0812">Transmembrane</keyword>
<dbReference type="AlphaFoldDB" id="A0A9N9I8M7"/>
<evidence type="ECO:0000313" key="2">
    <source>
        <dbReference type="EMBL" id="CAG8726402.1"/>
    </source>
</evidence>
<dbReference type="EMBL" id="CAJVPQ010011266">
    <property type="protein sequence ID" value="CAG8726402.1"/>
    <property type="molecule type" value="Genomic_DNA"/>
</dbReference>
<dbReference type="Proteomes" id="UP000789570">
    <property type="component" value="Unassembled WGS sequence"/>
</dbReference>
<comment type="caution">
    <text evidence="2">The sequence shown here is derived from an EMBL/GenBank/DDBJ whole genome shotgun (WGS) entry which is preliminary data.</text>
</comment>
<evidence type="ECO:0000256" key="1">
    <source>
        <dbReference type="SAM" id="Phobius"/>
    </source>
</evidence>
<dbReference type="OrthoDB" id="2371840at2759"/>
<evidence type="ECO:0000313" key="3">
    <source>
        <dbReference type="Proteomes" id="UP000789570"/>
    </source>
</evidence>
<keyword evidence="1" id="KW-1133">Transmembrane helix</keyword>